<name>A0A8T2AW03_9BRAS</name>
<keyword evidence="4" id="KW-0255">Endonuclease</keyword>
<protein>
    <submittedName>
        <fullName evidence="4">Endonuclease/exonuclease/phosphatase superfamily</fullName>
    </submittedName>
</protein>
<sequence length="1455" mass="164391">MLPYRIASELEKINAEIEKSGKVVGSGDVAISNSFRALTPDLMEENIREEMVIGEENKVNEDVMNITSNEMSNIQAKESLINGKEARGNGGFKGEVAGRRPGGPKNIKAGGPKIKGPRMNKPTRGLVFGPIRGESDVVSSGKRLRVETESVGRKGGVFSMGQLSSETERSPLQNRSDLINENSEEMLRDKQVSMNCMLWNCRGANKPNFRRSIRYLLKKFDTDVLALFETHAEGERAGRICQRMGFDNSFRVDAVGQSGGIWLLWRSRVGEVEVLESSEQFVHARVGGGEEQVHLVVVYAAPTVSRRSGLWDKLREVIGEITGTLVVGGDFNTILRLDERTGGNGRLSPDSLAFGEWINDLSLIDMGFKGGPYTWRRGRVESNFIAKRLDRVLCNPEARLKWQEAVVAHLPFLSSDHVPLFLQLRPINSTNPRRRPFRFEAAWLSHEGFKELLRNSWDASISTPEALAGLQVKLKKWNKEVFGDINTRKERLMGEIKRVQDLLLTSQTDELLEEEGQLIREFETLLEQEETLWFQKSREKFVVLGDRNTKFFHTSTVVRRRRNRIESLKDADERWVSEKVELERLALDYYQGLYSLEGLSVERPVLPRLGFPGLTSGEQRALSRPYSEEEVVVALRSMGKYKAPGPDGYQPVFYQDCWEIVGESVKRFVLSFFESGVLPSAANDVFIVLLPKVAKPERITQFRPVSLCNVLSVHSMRRKKGRKGWMLLKLDLEKAYDRVRWDFLEETLEVAGLSEGWRKRIMECVENPSMSILWNGEKTTSFTPERGLRQGDPLSPYLFVLCLERLCHLIEGAVGSGEWIPIGLSRGGPKLSHVCFADDIILFAEASVSQVRTIRKVLETFCMASGQKISLEKSKVFFSANVSRDMERRITEESGIGSTRELGKYLGMPILQKRINKETFGEVLERVSSRLAGWKGKMLSMAGRVTLTKAVLSSIPVHTMSSLWARVLKKKYKVTTAHDVSWLKPKSTWSSTWRSIGVGLREVVSRGIGWVPGDGKSIKFWSDKWLMKKPLLELVSGQLDVVEQGKVAADYWIHGVGWDMEKIGQYLPESLRLRLYAVVLGGIPGEEDSMSWSGTEDGRFTVRSAHGLLTEEGIATQNMDRFFAAVWGVTATERVRLFLWLVTHQVILTNVERLRRHMGDTDICQVCRGGSETILHVLRDCPAMYGIWVRLVPAREQRDFFSMTLLEWLYDNLRGKAHTSREGWPTLFAMAIWWGWKWRCSDVFGERRQYRDRVRFVREAAEEVYEAHRRSKDGTSGGERVERLIAWRKPSEGWFTVNTDGASHGNPGPASAGGVLRNEAGDWIGGFALNIGVCSAPLAELWGVYYGLVLAWERGIRRVVLEVDSKLVVGFLQSGIEASHPLAFLVRLCHGFVTRDWIVRVTHVYREANRLADGLANYAYSLPLGIHLFDGCPSVVRPMLLDDMIGTAVPRNVCV</sequence>
<dbReference type="CDD" id="cd06222">
    <property type="entry name" value="RNase_H_like"/>
    <property type="match status" value="1"/>
</dbReference>
<gene>
    <name evidence="4" type="ORF">ISN45_Aa03g022450</name>
</gene>
<reference evidence="4 5" key="1">
    <citation type="submission" date="2020-12" db="EMBL/GenBank/DDBJ databases">
        <title>Concerted genomic and epigenomic changes stabilize Arabidopsis allopolyploids.</title>
        <authorList>
            <person name="Chen Z."/>
        </authorList>
    </citation>
    <scope>NUCLEOTIDE SEQUENCE [LARGE SCALE GENOMIC DNA]</scope>
    <source>
        <strain evidence="4">Allo738</strain>
        <tissue evidence="4">Leaf</tissue>
    </source>
</reference>
<dbReference type="InterPro" id="IPR044730">
    <property type="entry name" value="RNase_H-like_dom_plant"/>
</dbReference>
<keyword evidence="4" id="KW-0540">Nuclease</keyword>
<dbReference type="GO" id="GO:0003676">
    <property type="term" value="F:nucleic acid binding"/>
    <property type="evidence" value="ECO:0007669"/>
    <property type="project" value="InterPro"/>
</dbReference>
<dbReference type="Pfam" id="PF13456">
    <property type="entry name" value="RVT_3"/>
    <property type="match status" value="1"/>
</dbReference>
<dbReference type="CDD" id="cd01650">
    <property type="entry name" value="RT_nLTR_like"/>
    <property type="match status" value="1"/>
</dbReference>
<dbReference type="PANTHER" id="PTHR33116">
    <property type="entry name" value="REVERSE TRANSCRIPTASE ZINC-BINDING DOMAIN-CONTAINING PROTEIN-RELATED-RELATED"/>
    <property type="match status" value="1"/>
</dbReference>
<dbReference type="PROSITE" id="PS50879">
    <property type="entry name" value="RNASE_H_1"/>
    <property type="match status" value="1"/>
</dbReference>
<evidence type="ECO:0000259" key="2">
    <source>
        <dbReference type="PROSITE" id="PS50878"/>
    </source>
</evidence>
<dbReference type="Pfam" id="PF13966">
    <property type="entry name" value="zf-RVT"/>
    <property type="match status" value="1"/>
</dbReference>
<dbReference type="InterPro" id="IPR005135">
    <property type="entry name" value="Endo/exonuclease/phosphatase"/>
</dbReference>
<feature type="domain" description="Reverse transcriptase" evidence="2">
    <location>
        <begin position="671"/>
        <end position="910"/>
    </location>
</feature>
<feature type="domain" description="RNase H type-1" evidence="3">
    <location>
        <begin position="1291"/>
        <end position="1421"/>
    </location>
</feature>
<dbReference type="Pfam" id="PF00078">
    <property type="entry name" value="RVT_1"/>
    <property type="match status" value="1"/>
</dbReference>
<dbReference type="GO" id="GO:0004523">
    <property type="term" value="F:RNA-DNA hybrid ribonuclease activity"/>
    <property type="evidence" value="ECO:0007669"/>
    <property type="project" value="InterPro"/>
</dbReference>
<dbReference type="InterPro" id="IPR000477">
    <property type="entry name" value="RT_dom"/>
</dbReference>
<feature type="region of interest" description="Disordered" evidence="1">
    <location>
        <begin position="84"/>
        <end position="132"/>
    </location>
</feature>
<evidence type="ECO:0000256" key="1">
    <source>
        <dbReference type="SAM" id="MobiDB-lite"/>
    </source>
</evidence>
<dbReference type="EMBL" id="JAEFBK010000008">
    <property type="protein sequence ID" value="KAG7578016.1"/>
    <property type="molecule type" value="Genomic_DNA"/>
</dbReference>
<comment type="caution">
    <text evidence="4">The sequence shown here is derived from an EMBL/GenBank/DDBJ whole genome shotgun (WGS) entry which is preliminary data.</text>
</comment>
<organism evidence="4 5">
    <name type="scientific">Arabidopsis thaliana x Arabidopsis arenosa</name>
    <dbReference type="NCBI Taxonomy" id="1240361"/>
    <lineage>
        <taxon>Eukaryota</taxon>
        <taxon>Viridiplantae</taxon>
        <taxon>Streptophyta</taxon>
        <taxon>Embryophyta</taxon>
        <taxon>Tracheophyta</taxon>
        <taxon>Spermatophyta</taxon>
        <taxon>Magnoliopsida</taxon>
        <taxon>eudicotyledons</taxon>
        <taxon>Gunneridae</taxon>
        <taxon>Pentapetalae</taxon>
        <taxon>rosids</taxon>
        <taxon>malvids</taxon>
        <taxon>Brassicales</taxon>
        <taxon>Brassicaceae</taxon>
        <taxon>Camelineae</taxon>
        <taxon>Arabidopsis</taxon>
    </lineage>
</organism>
<dbReference type="PANTHER" id="PTHR33116:SF70">
    <property type="entry name" value="NON-LTR RETROELEMENT REVERSE TRANSCRIPTASE-LIKE PROTEIN"/>
    <property type="match status" value="1"/>
</dbReference>
<dbReference type="Proteomes" id="UP000694240">
    <property type="component" value="Chromosome 8"/>
</dbReference>
<keyword evidence="5" id="KW-1185">Reference proteome</keyword>
<evidence type="ECO:0000313" key="4">
    <source>
        <dbReference type="EMBL" id="KAG7578016.1"/>
    </source>
</evidence>
<accession>A0A8T2AW03</accession>
<keyword evidence="4" id="KW-0378">Hydrolase</keyword>
<proteinExistence type="predicted"/>
<dbReference type="Pfam" id="PF03372">
    <property type="entry name" value="Exo_endo_phos"/>
    <property type="match status" value="1"/>
</dbReference>
<dbReference type="InterPro" id="IPR026960">
    <property type="entry name" value="RVT-Znf"/>
</dbReference>
<evidence type="ECO:0000313" key="5">
    <source>
        <dbReference type="Proteomes" id="UP000694240"/>
    </source>
</evidence>
<dbReference type="InterPro" id="IPR002156">
    <property type="entry name" value="RNaseH_domain"/>
</dbReference>
<dbReference type="PROSITE" id="PS50878">
    <property type="entry name" value="RT_POL"/>
    <property type="match status" value="1"/>
</dbReference>
<evidence type="ECO:0000259" key="3">
    <source>
        <dbReference type="PROSITE" id="PS50879"/>
    </source>
</evidence>